<evidence type="ECO:0000313" key="2">
    <source>
        <dbReference type="EMBL" id="KAK5113221.1"/>
    </source>
</evidence>
<comment type="caution">
    <text evidence="2">The sequence shown here is derived from an EMBL/GenBank/DDBJ whole genome shotgun (WGS) entry which is preliminary data.</text>
</comment>
<evidence type="ECO:0008006" key="4">
    <source>
        <dbReference type="Google" id="ProtNLM"/>
    </source>
</evidence>
<feature type="compositionally biased region" description="Polar residues" evidence="1">
    <location>
        <begin position="73"/>
        <end position="83"/>
    </location>
</feature>
<feature type="region of interest" description="Disordered" evidence="1">
    <location>
        <begin position="1"/>
        <end position="83"/>
    </location>
</feature>
<evidence type="ECO:0000256" key="1">
    <source>
        <dbReference type="SAM" id="MobiDB-lite"/>
    </source>
</evidence>
<accession>A0AAN7TP39</accession>
<feature type="compositionally biased region" description="Basic and acidic residues" evidence="1">
    <location>
        <begin position="57"/>
        <end position="71"/>
    </location>
</feature>
<dbReference type="EMBL" id="JAVRRL010000025">
    <property type="protein sequence ID" value="KAK5113221.1"/>
    <property type="molecule type" value="Genomic_DNA"/>
</dbReference>
<feature type="compositionally biased region" description="Basic and acidic residues" evidence="1">
    <location>
        <begin position="23"/>
        <end position="37"/>
    </location>
</feature>
<proteinExistence type="predicted"/>
<reference evidence="2" key="1">
    <citation type="submission" date="2023-08" db="EMBL/GenBank/DDBJ databases">
        <title>Black Yeasts Isolated from many extreme environments.</title>
        <authorList>
            <person name="Coleine C."/>
            <person name="Stajich J.E."/>
            <person name="Selbmann L."/>
        </authorList>
    </citation>
    <scope>NUCLEOTIDE SEQUENCE</scope>
    <source>
        <strain evidence="2">CCFEE 5401</strain>
    </source>
</reference>
<evidence type="ECO:0000313" key="3">
    <source>
        <dbReference type="Proteomes" id="UP001310890"/>
    </source>
</evidence>
<gene>
    <name evidence="2" type="ORF">LTR62_003557</name>
</gene>
<sequence length="333" mass="37394">MPPKKRTSQARTARSKPTAESGQTKKVEDAGDAKATESTEDNVDIEAKSKAPNKRKNQAEDKEPQKAERRSGRGTTKSQPSQLQLLKYMLSSAAEELCRPEDEAEDISTRGEIRTYSGSVMNPYEELLCAIVLSRPISHRLGLRTIRTILNAPYDFTSARATRDAGSEKQHQALWDARTQHKDKTATQIGELADVVLEKFTAEDDAEGTQLQRVRDDCDREVPKERQYLKKSIKGLGETGLDIFFRRVQWLWDAGYPFVDGKSVESLRKLDLPKDGRELHALIEQNWSELETQELAGEDEATKKRRAMVIILERATGSDLEGKHEALLEAATA</sequence>
<name>A0AAN7TP39_9PEZI</name>
<organism evidence="2 3">
    <name type="scientific">Meristemomyces frigidus</name>
    <dbReference type="NCBI Taxonomy" id="1508187"/>
    <lineage>
        <taxon>Eukaryota</taxon>
        <taxon>Fungi</taxon>
        <taxon>Dikarya</taxon>
        <taxon>Ascomycota</taxon>
        <taxon>Pezizomycotina</taxon>
        <taxon>Dothideomycetes</taxon>
        <taxon>Dothideomycetidae</taxon>
        <taxon>Mycosphaerellales</taxon>
        <taxon>Teratosphaeriaceae</taxon>
        <taxon>Meristemomyces</taxon>
    </lineage>
</organism>
<protein>
    <recommendedName>
        <fullName evidence="4">HhH-GPD domain-containing protein</fullName>
    </recommendedName>
</protein>
<dbReference type="AlphaFoldDB" id="A0AAN7TP39"/>
<dbReference type="Proteomes" id="UP001310890">
    <property type="component" value="Unassembled WGS sequence"/>
</dbReference>